<dbReference type="GO" id="GO:0005829">
    <property type="term" value="C:cytosol"/>
    <property type="evidence" value="ECO:0007669"/>
    <property type="project" value="TreeGrafter"/>
</dbReference>
<protein>
    <submittedName>
        <fullName evidence="4">Ferritin-like domain protein</fullName>
    </submittedName>
</protein>
<dbReference type="GO" id="GO:0020037">
    <property type="term" value="F:heme binding"/>
    <property type="evidence" value="ECO:0007669"/>
    <property type="project" value="TreeGrafter"/>
</dbReference>
<evidence type="ECO:0000256" key="2">
    <source>
        <dbReference type="ARBA" id="ARBA00023004"/>
    </source>
</evidence>
<evidence type="ECO:0000259" key="3">
    <source>
        <dbReference type="PROSITE" id="PS50905"/>
    </source>
</evidence>
<dbReference type="SUPFAM" id="SSF47240">
    <property type="entry name" value="Ferritin-like"/>
    <property type="match status" value="1"/>
</dbReference>
<gene>
    <name evidence="4" type="ORF">NMY3_00586</name>
</gene>
<dbReference type="EMBL" id="CP012850">
    <property type="protein sequence ID" value="ALI34796.1"/>
    <property type="molecule type" value="Genomic_DNA"/>
</dbReference>
<evidence type="ECO:0000313" key="5">
    <source>
        <dbReference type="Proteomes" id="UP000058925"/>
    </source>
</evidence>
<dbReference type="PANTHER" id="PTHR30295">
    <property type="entry name" value="BACTERIOFERRITIN"/>
    <property type="match status" value="1"/>
</dbReference>
<keyword evidence="1" id="KW-0409">Iron storage</keyword>
<keyword evidence="2" id="KW-0408">Iron</keyword>
<dbReference type="PANTHER" id="PTHR30295:SF1">
    <property type="entry name" value="DNA PROTECTION DURING STARVATION PROTEIN"/>
    <property type="match status" value="1"/>
</dbReference>
<dbReference type="Pfam" id="PF00210">
    <property type="entry name" value="Ferritin"/>
    <property type="match status" value="1"/>
</dbReference>
<dbReference type="GO" id="GO:0004322">
    <property type="term" value="F:ferroxidase activity"/>
    <property type="evidence" value="ECO:0007669"/>
    <property type="project" value="TreeGrafter"/>
</dbReference>
<feature type="domain" description="Ferritin-like diiron" evidence="3">
    <location>
        <begin position="10"/>
        <end position="161"/>
    </location>
</feature>
<dbReference type="Gene3D" id="1.20.1260.10">
    <property type="match status" value="1"/>
</dbReference>
<dbReference type="AlphaFoldDB" id="A0A654LWJ2"/>
<name>A0A654LWJ2_9ARCH</name>
<dbReference type="Proteomes" id="UP000058925">
    <property type="component" value="Chromosome"/>
</dbReference>
<dbReference type="InterPro" id="IPR008331">
    <property type="entry name" value="Ferritin_DPS_dom"/>
</dbReference>
<proteinExistence type="predicted"/>
<reference evidence="5" key="1">
    <citation type="submission" date="2015-10" db="EMBL/GenBank/DDBJ databases">
        <title>Niche specialization of a soil ammonia-oxidizing archaeon, Candidatus Nitrosocosmicus oleophilus.</title>
        <authorList>
            <person name="Jung M.-Y."/>
            <person name="Rhee S.-K."/>
        </authorList>
    </citation>
    <scope>NUCLEOTIDE SEQUENCE [LARGE SCALE GENOMIC DNA]</scope>
    <source>
        <strain evidence="5">MY3</strain>
    </source>
</reference>
<accession>A0A654LWJ2</accession>
<keyword evidence="5" id="KW-1185">Reference proteome</keyword>
<dbReference type="KEGG" id="taa:NMY3_00586"/>
<dbReference type="InterPro" id="IPR009040">
    <property type="entry name" value="Ferritin-like_diiron"/>
</dbReference>
<sequence>MGKMSKEIAGPGVEGTVQMLKKAYGAELSAFHYFWFVSQNIEGLGVLHQGFFEDRAKEELGHAKKVAFRLMQLETQPTDEPSQWEQDSGLGKLQPSRYLTLRSALEKALEFERAVIKHYNDLANNVKDKDHATYHLALELLDAELEDEQNIEDILAKLEIQ</sequence>
<dbReference type="GO" id="GO:0006879">
    <property type="term" value="P:intracellular iron ion homeostasis"/>
    <property type="evidence" value="ECO:0007669"/>
    <property type="project" value="UniProtKB-KW"/>
</dbReference>
<evidence type="ECO:0000256" key="1">
    <source>
        <dbReference type="ARBA" id="ARBA00022434"/>
    </source>
</evidence>
<dbReference type="InterPro" id="IPR012347">
    <property type="entry name" value="Ferritin-like"/>
</dbReference>
<evidence type="ECO:0000313" key="4">
    <source>
        <dbReference type="EMBL" id="ALI34796.1"/>
    </source>
</evidence>
<dbReference type="GO" id="GO:0008199">
    <property type="term" value="F:ferric iron binding"/>
    <property type="evidence" value="ECO:0007669"/>
    <property type="project" value="InterPro"/>
</dbReference>
<dbReference type="InterPro" id="IPR009078">
    <property type="entry name" value="Ferritin-like_SF"/>
</dbReference>
<organism evidence="4 5">
    <name type="scientific">Candidatus Nitrosocosmicus oleophilus</name>
    <dbReference type="NCBI Taxonomy" id="1353260"/>
    <lineage>
        <taxon>Archaea</taxon>
        <taxon>Nitrososphaerota</taxon>
        <taxon>Nitrososphaeria</taxon>
        <taxon>Nitrososphaerales</taxon>
        <taxon>Nitrososphaeraceae</taxon>
        <taxon>Candidatus Nitrosocosmicus</taxon>
    </lineage>
</organism>
<dbReference type="PROSITE" id="PS50905">
    <property type="entry name" value="FERRITIN_LIKE"/>
    <property type="match status" value="1"/>
</dbReference>